<feature type="compositionally biased region" description="Polar residues" evidence="15">
    <location>
        <begin position="1"/>
        <end position="15"/>
    </location>
</feature>
<dbReference type="Gene3D" id="3.30.1950.10">
    <property type="entry name" value="wza like domain"/>
    <property type="match status" value="1"/>
</dbReference>
<dbReference type="InterPro" id="IPR054765">
    <property type="entry name" value="SLBB_dom"/>
</dbReference>
<reference evidence="18 19" key="1">
    <citation type="submission" date="2023-10" db="EMBL/GenBank/DDBJ databases">
        <title>Rubellicoccus peritrichatus gen. nov., sp. nov., isolated from an algae of coral reef tank.</title>
        <authorList>
            <person name="Luo J."/>
        </authorList>
    </citation>
    <scope>NUCLEOTIDE SEQUENCE [LARGE SCALE GENOMIC DNA]</scope>
    <source>
        <strain evidence="18 19">CR14</strain>
    </source>
</reference>
<dbReference type="GO" id="GO:0015288">
    <property type="term" value="F:porin activity"/>
    <property type="evidence" value="ECO:0007669"/>
    <property type="project" value="UniProtKB-KW"/>
</dbReference>
<keyword evidence="3" id="KW-0813">Transport</keyword>
<evidence type="ECO:0000313" key="19">
    <source>
        <dbReference type="Proteomes" id="UP001304300"/>
    </source>
</evidence>
<evidence type="ECO:0000256" key="15">
    <source>
        <dbReference type="SAM" id="MobiDB-lite"/>
    </source>
</evidence>
<keyword evidence="4" id="KW-1134">Transmembrane beta strand</keyword>
<keyword evidence="6" id="KW-0812">Transmembrane</keyword>
<feature type="domain" description="Polysaccharide export protein N-terminal" evidence="16">
    <location>
        <begin position="36"/>
        <end position="107"/>
    </location>
</feature>
<evidence type="ECO:0000256" key="8">
    <source>
        <dbReference type="ARBA" id="ARBA00023047"/>
    </source>
</evidence>
<dbReference type="PANTHER" id="PTHR33619">
    <property type="entry name" value="POLYSACCHARIDE EXPORT PROTEIN GFCE-RELATED"/>
    <property type="match status" value="1"/>
</dbReference>
<dbReference type="PANTHER" id="PTHR33619:SF3">
    <property type="entry name" value="POLYSACCHARIDE EXPORT PROTEIN GFCE-RELATED"/>
    <property type="match status" value="1"/>
</dbReference>
<evidence type="ECO:0000256" key="12">
    <source>
        <dbReference type="ARBA" id="ARBA00023139"/>
    </source>
</evidence>
<keyword evidence="19" id="KW-1185">Reference proteome</keyword>
<accession>A0AAQ3L9D1</accession>
<dbReference type="Gene3D" id="3.10.560.10">
    <property type="entry name" value="Outer membrane lipoprotein wza domain like"/>
    <property type="match status" value="2"/>
</dbReference>
<evidence type="ECO:0000256" key="2">
    <source>
        <dbReference type="ARBA" id="ARBA00009450"/>
    </source>
</evidence>
<organism evidence="18 19">
    <name type="scientific">Rubellicoccus peritrichatus</name>
    <dbReference type="NCBI Taxonomy" id="3080537"/>
    <lineage>
        <taxon>Bacteria</taxon>
        <taxon>Pseudomonadati</taxon>
        <taxon>Verrucomicrobiota</taxon>
        <taxon>Opitutia</taxon>
        <taxon>Puniceicoccales</taxon>
        <taxon>Cerasicoccaceae</taxon>
        <taxon>Rubellicoccus</taxon>
    </lineage>
</organism>
<keyword evidence="12" id="KW-0564">Palmitate</keyword>
<evidence type="ECO:0000259" key="16">
    <source>
        <dbReference type="Pfam" id="PF02563"/>
    </source>
</evidence>
<keyword evidence="13" id="KW-0998">Cell outer membrane</keyword>
<dbReference type="GO" id="GO:0015159">
    <property type="term" value="F:polysaccharide transmembrane transporter activity"/>
    <property type="evidence" value="ECO:0007669"/>
    <property type="project" value="InterPro"/>
</dbReference>
<proteinExistence type="inferred from homology"/>
<gene>
    <name evidence="18" type="ORF">RZN69_02940</name>
</gene>
<evidence type="ECO:0000256" key="7">
    <source>
        <dbReference type="ARBA" id="ARBA00022729"/>
    </source>
</evidence>
<dbReference type="InterPro" id="IPR049712">
    <property type="entry name" value="Poly_export"/>
</dbReference>
<keyword evidence="14" id="KW-0449">Lipoprotein</keyword>
<evidence type="ECO:0000256" key="4">
    <source>
        <dbReference type="ARBA" id="ARBA00022452"/>
    </source>
</evidence>
<comment type="subcellular location">
    <subcellularLocation>
        <location evidence="1">Cell outer membrane</location>
        <topology evidence="1">Multi-pass membrane protein</topology>
    </subcellularLocation>
</comment>
<evidence type="ECO:0000256" key="6">
    <source>
        <dbReference type="ARBA" id="ARBA00022692"/>
    </source>
</evidence>
<keyword evidence="9" id="KW-0406">Ion transport</keyword>
<sequence length="327" mass="36117">MPSLIAFSQTTSADESVSDDGSLIKTTEEANVSWRERYEVGPGDVINFSFYGRPELDRPGIRIAPDGTIGYLQALGVEVAGMTIDEIRLTFQERLSKYFREPRIIVTPGEISSKRYVVLGKVTEKGIYTLDRPMTLVEAVARAGGMEVGLFEQNTVELADMDRSFLSRGGEKVPVDFRALFLEGDLKQNVEIEPNDYIYIASNTVNSYYVLGAVNSQSVQAFTPGATLVTAITRRSGFSPKAWLQKVIVVRGSLQDPEVFVVDIADILTGDAPDFPLQPKDIVYVSDRPFSKVEELLDAAIRGFLTSATTNWVNKNFPDLIENAVLP</sequence>
<dbReference type="GO" id="GO:0009279">
    <property type="term" value="C:cell outer membrane"/>
    <property type="evidence" value="ECO:0007669"/>
    <property type="project" value="UniProtKB-SubCell"/>
</dbReference>
<dbReference type="Pfam" id="PF22461">
    <property type="entry name" value="SLBB_2"/>
    <property type="match status" value="2"/>
</dbReference>
<dbReference type="AlphaFoldDB" id="A0AAQ3L9D1"/>
<protein>
    <submittedName>
        <fullName evidence="18">Polysaccharide biosynthesis/export family protein</fullName>
    </submittedName>
</protein>
<feature type="region of interest" description="Disordered" evidence="15">
    <location>
        <begin position="1"/>
        <end position="22"/>
    </location>
</feature>
<evidence type="ECO:0000256" key="11">
    <source>
        <dbReference type="ARBA" id="ARBA00023136"/>
    </source>
</evidence>
<feature type="domain" description="SLBB" evidence="17">
    <location>
        <begin position="208"/>
        <end position="285"/>
    </location>
</feature>
<dbReference type="EMBL" id="CP136920">
    <property type="protein sequence ID" value="WOO42029.1"/>
    <property type="molecule type" value="Genomic_DNA"/>
</dbReference>
<dbReference type="Pfam" id="PF02563">
    <property type="entry name" value="Poly_export"/>
    <property type="match status" value="1"/>
</dbReference>
<keyword evidence="10" id="KW-0626">Porin</keyword>
<evidence type="ECO:0000256" key="10">
    <source>
        <dbReference type="ARBA" id="ARBA00023114"/>
    </source>
</evidence>
<keyword evidence="5" id="KW-0762">Sugar transport</keyword>
<dbReference type="InterPro" id="IPR003715">
    <property type="entry name" value="Poly_export_N"/>
</dbReference>
<evidence type="ECO:0000256" key="3">
    <source>
        <dbReference type="ARBA" id="ARBA00022448"/>
    </source>
</evidence>
<evidence type="ECO:0000259" key="17">
    <source>
        <dbReference type="Pfam" id="PF22461"/>
    </source>
</evidence>
<dbReference type="GO" id="GO:0006811">
    <property type="term" value="P:monoatomic ion transport"/>
    <property type="evidence" value="ECO:0007669"/>
    <property type="project" value="UniProtKB-KW"/>
</dbReference>
<evidence type="ECO:0000313" key="18">
    <source>
        <dbReference type="EMBL" id="WOO42029.1"/>
    </source>
</evidence>
<dbReference type="Proteomes" id="UP001304300">
    <property type="component" value="Chromosome"/>
</dbReference>
<keyword evidence="8" id="KW-0625">Polysaccharide transport</keyword>
<name>A0AAQ3L9D1_9BACT</name>
<evidence type="ECO:0000256" key="1">
    <source>
        <dbReference type="ARBA" id="ARBA00004571"/>
    </source>
</evidence>
<evidence type="ECO:0000256" key="14">
    <source>
        <dbReference type="ARBA" id="ARBA00023288"/>
    </source>
</evidence>
<evidence type="ECO:0000256" key="5">
    <source>
        <dbReference type="ARBA" id="ARBA00022597"/>
    </source>
</evidence>
<evidence type="ECO:0000256" key="13">
    <source>
        <dbReference type="ARBA" id="ARBA00023237"/>
    </source>
</evidence>
<keyword evidence="7" id="KW-0732">Signal</keyword>
<keyword evidence="11" id="KW-0472">Membrane</keyword>
<feature type="domain" description="SLBB" evidence="17">
    <location>
        <begin position="114"/>
        <end position="200"/>
    </location>
</feature>
<comment type="similarity">
    <text evidence="2">Belongs to the BexD/CtrA/VexA family.</text>
</comment>
<evidence type="ECO:0000256" key="9">
    <source>
        <dbReference type="ARBA" id="ARBA00023065"/>
    </source>
</evidence>
<dbReference type="KEGG" id="puo:RZN69_02940"/>
<dbReference type="GO" id="GO:0046930">
    <property type="term" value="C:pore complex"/>
    <property type="evidence" value="ECO:0007669"/>
    <property type="project" value="UniProtKB-KW"/>
</dbReference>
<dbReference type="RefSeq" id="WP_317834513.1">
    <property type="nucleotide sequence ID" value="NZ_CP136920.1"/>
</dbReference>